<evidence type="ECO:0000313" key="1">
    <source>
        <dbReference type="EMBL" id="TMM67297.1"/>
    </source>
</evidence>
<name>A0ABY2VQG3_9PSED</name>
<keyword evidence="2" id="KW-1185">Reference proteome</keyword>
<dbReference type="Proteomes" id="UP000310095">
    <property type="component" value="Unassembled WGS sequence"/>
</dbReference>
<accession>A0ABY2VQG3</accession>
<gene>
    <name evidence="1" type="ORF">FEF10_07575</name>
</gene>
<sequence>MQPVKIGEKFYQLKGYTGAYVTVIDASQNTAGVTIRTCSVTGGILFTGTVKPTNPNGYQLYHAFYKATLAGWSTIPYEVFVPAGQGVYWAPENDLSWIMMTYDMQP</sequence>
<dbReference type="EMBL" id="VAVY01000001">
    <property type="protein sequence ID" value="TMM67297.1"/>
    <property type="molecule type" value="Genomic_DNA"/>
</dbReference>
<organism evidence="1 2">
    <name type="scientific">Pseudomonas protegens</name>
    <dbReference type="NCBI Taxonomy" id="380021"/>
    <lineage>
        <taxon>Bacteria</taxon>
        <taxon>Pseudomonadati</taxon>
        <taxon>Pseudomonadota</taxon>
        <taxon>Gammaproteobacteria</taxon>
        <taxon>Pseudomonadales</taxon>
        <taxon>Pseudomonadaceae</taxon>
        <taxon>Pseudomonas</taxon>
    </lineage>
</organism>
<evidence type="ECO:0000313" key="2">
    <source>
        <dbReference type="Proteomes" id="UP000310095"/>
    </source>
</evidence>
<proteinExistence type="predicted"/>
<reference evidence="1 2" key="1">
    <citation type="submission" date="2019-05" db="EMBL/GenBank/DDBJ databases">
        <title>Identification and Biocontrol Activity Analysis of Biocontrol Strain PF-1 Based on Genome-wide Data.</title>
        <authorList>
            <person name="Qi J."/>
        </authorList>
    </citation>
    <scope>NUCLEOTIDE SEQUENCE [LARGE SCALE GENOMIC DNA]</scope>
    <source>
        <strain evidence="1 2">PF-1</strain>
    </source>
</reference>
<comment type="caution">
    <text evidence="1">The sequence shown here is derived from an EMBL/GenBank/DDBJ whole genome shotgun (WGS) entry which is preliminary data.</text>
</comment>
<dbReference type="RefSeq" id="WP_041774341.1">
    <property type="nucleotide sequence ID" value="NZ_CP022097.2"/>
</dbReference>
<protein>
    <submittedName>
        <fullName evidence="1">Uncharacterized protein</fullName>
    </submittedName>
</protein>